<evidence type="ECO:0000256" key="6">
    <source>
        <dbReference type="ARBA" id="ARBA00023136"/>
    </source>
</evidence>
<evidence type="ECO:0000256" key="7">
    <source>
        <dbReference type="ARBA" id="ARBA00023170"/>
    </source>
</evidence>
<evidence type="ECO:0000256" key="10">
    <source>
        <dbReference type="ARBA" id="ARBA00034099"/>
    </source>
</evidence>
<evidence type="ECO:0000256" key="4">
    <source>
        <dbReference type="ARBA" id="ARBA00023018"/>
    </source>
</evidence>
<evidence type="ECO:0000256" key="5">
    <source>
        <dbReference type="ARBA" id="ARBA00023065"/>
    </source>
</evidence>
<evidence type="ECO:0000256" key="2">
    <source>
        <dbReference type="ARBA" id="ARBA00022475"/>
    </source>
</evidence>
<keyword evidence="6" id="KW-0472">Membrane</keyword>
<keyword evidence="9" id="KW-0407">Ion channel</keyword>
<dbReference type="InterPro" id="IPR036734">
    <property type="entry name" value="Neur_chan_lig-bd_sf"/>
</dbReference>
<feature type="domain" description="Neurotransmitter-gated ion-channel ligand-binding" evidence="11">
    <location>
        <begin position="36"/>
        <end position="237"/>
    </location>
</feature>
<organism evidence="12 13">
    <name type="scientific">Mya arenaria</name>
    <name type="common">Soft-shell clam</name>
    <dbReference type="NCBI Taxonomy" id="6604"/>
    <lineage>
        <taxon>Eukaryota</taxon>
        <taxon>Metazoa</taxon>
        <taxon>Spiralia</taxon>
        <taxon>Lophotrochozoa</taxon>
        <taxon>Mollusca</taxon>
        <taxon>Bivalvia</taxon>
        <taxon>Autobranchia</taxon>
        <taxon>Heteroconchia</taxon>
        <taxon>Euheterodonta</taxon>
        <taxon>Imparidentia</taxon>
        <taxon>Neoheterodontei</taxon>
        <taxon>Myida</taxon>
        <taxon>Myoidea</taxon>
        <taxon>Myidae</taxon>
        <taxon>Mya</taxon>
    </lineage>
</organism>
<proteinExistence type="predicted"/>
<keyword evidence="2" id="KW-1003">Cell membrane</keyword>
<accession>A0ABY7DVI2</accession>
<gene>
    <name evidence="12" type="ORF">MAR_008028</name>
</gene>
<dbReference type="InterPro" id="IPR006201">
    <property type="entry name" value="Neur_channel"/>
</dbReference>
<evidence type="ECO:0000313" key="13">
    <source>
        <dbReference type="Proteomes" id="UP001164746"/>
    </source>
</evidence>
<name>A0ABY7DVI2_MYAAR</name>
<keyword evidence="8" id="KW-1071">Ligand-gated ion channel</keyword>
<sequence length="240" mass="27351">MPVLVASELFFGNLSRRQNELQIVCSKSETYKNRHHLRDDLMYKYEKDVMPDSIDGNAVNVSIGVDLLRIIDMDNQILTLDTVITEIWQADNLKWRPGHVGGLEEIRLPSDLIWKPDLALADGAGKTVFIKSEDTNVIINSSGFVSWYPPVKTKTFCSYGELQNGDEIECHLTLYSWTHSTSTLDLKLQADEMDTSNLDVDFNPHWKLVSTHADVKHKVYSCCPESYAQASFTFRLRYVA</sequence>
<dbReference type="SUPFAM" id="SSF63712">
    <property type="entry name" value="Nicotinic receptor ligand binding domain-like"/>
    <property type="match status" value="1"/>
</dbReference>
<evidence type="ECO:0000256" key="8">
    <source>
        <dbReference type="ARBA" id="ARBA00023286"/>
    </source>
</evidence>
<dbReference type="Pfam" id="PF02931">
    <property type="entry name" value="Neur_chan_LBD"/>
    <property type="match status" value="1"/>
</dbReference>
<dbReference type="Proteomes" id="UP001164746">
    <property type="component" value="Chromosome 4"/>
</dbReference>
<evidence type="ECO:0000256" key="9">
    <source>
        <dbReference type="ARBA" id="ARBA00023303"/>
    </source>
</evidence>
<evidence type="ECO:0000256" key="1">
    <source>
        <dbReference type="ARBA" id="ARBA00022448"/>
    </source>
</evidence>
<keyword evidence="7" id="KW-0675">Receptor</keyword>
<evidence type="ECO:0000256" key="3">
    <source>
        <dbReference type="ARBA" id="ARBA00022692"/>
    </source>
</evidence>
<evidence type="ECO:0000313" key="12">
    <source>
        <dbReference type="EMBL" id="WAR01470.1"/>
    </source>
</evidence>
<keyword evidence="4" id="KW-0770">Synapse</keyword>
<keyword evidence="5" id="KW-0406">Ion transport</keyword>
<evidence type="ECO:0000259" key="11">
    <source>
        <dbReference type="Pfam" id="PF02931"/>
    </source>
</evidence>
<dbReference type="EMBL" id="CP111015">
    <property type="protein sequence ID" value="WAR01470.1"/>
    <property type="molecule type" value="Genomic_DNA"/>
</dbReference>
<dbReference type="PRINTS" id="PR00254">
    <property type="entry name" value="NICOTINICR"/>
</dbReference>
<keyword evidence="3" id="KW-0812">Transmembrane</keyword>
<dbReference type="InterPro" id="IPR006202">
    <property type="entry name" value="Neur_chan_lig-bd"/>
</dbReference>
<keyword evidence="13" id="KW-1185">Reference proteome</keyword>
<comment type="subcellular location">
    <subcellularLocation>
        <location evidence="10">Synaptic cell membrane</location>
        <topology evidence="10">Multi-pass membrane protein</topology>
    </subcellularLocation>
</comment>
<dbReference type="PANTHER" id="PTHR18945">
    <property type="entry name" value="NEUROTRANSMITTER GATED ION CHANNEL"/>
    <property type="match status" value="1"/>
</dbReference>
<dbReference type="InterPro" id="IPR002394">
    <property type="entry name" value="Nicotinic_acetylcholine_rcpt"/>
</dbReference>
<dbReference type="Gene3D" id="2.70.170.10">
    <property type="entry name" value="Neurotransmitter-gated ion-channel ligand-binding domain"/>
    <property type="match status" value="1"/>
</dbReference>
<reference evidence="12" key="1">
    <citation type="submission" date="2022-11" db="EMBL/GenBank/DDBJ databases">
        <title>Centuries of genome instability and evolution in soft-shell clam transmissible cancer (bioRxiv).</title>
        <authorList>
            <person name="Hart S.F.M."/>
            <person name="Yonemitsu M.A."/>
            <person name="Giersch R.M."/>
            <person name="Beal B.F."/>
            <person name="Arriagada G."/>
            <person name="Davis B.W."/>
            <person name="Ostrander E.A."/>
            <person name="Goff S.P."/>
            <person name="Metzger M.J."/>
        </authorList>
    </citation>
    <scope>NUCLEOTIDE SEQUENCE</scope>
    <source>
        <strain evidence="12">MELC-2E11</strain>
        <tissue evidence="12">Siphon/mantle</tissue>
    </source>
</reference>
<keyword evidence="1" id="KW-0813">Transport</keyword>
<protein>
    <submittedName>
        <fullName evidence="12">ACH10-like protein</fullName>
    </submittedName>
</protein>